<feature type="transmembrane region" description="Helical" evidence="9">
    <location>
        <begin position="123"/>
        <end position="143"/>
    </location>
</feature>
<evidence type="ECO:0000256" key="10">
    <source>
        <dbReference type="NCBIfam" id="TIGR00751"/>
    </source>
</evidence>
<keyword evidence="4" id="KW-0997">Cell inner membrane</keyword>
<dbReference type="AlphaFoldDB" id="A0A1B8PDD6"/>
<dbReference type="NCBIfam" id="TIGR00751">
    <property type="entry name" value="menA"/>
    <property type="match status" value="1"/>
</dbReference>
<feature type="transmembrane region" description="Helical" evidence="9">
    <location>
        <begin position="226"/>
        <end position="247"/>
    </location>
</feature>
<gene>
    <name evidence="9" type="primary">menA</name>
    <name evidence="11" type="ORF">A9Z62_04605</name>
</gene>
<evidence type="ECO:0000256" key="9">
    <source>
        <dbReference type="HAMAP-Rule" id="MF_01937"/>
    </source>
</evidence>
<comment type="caution">
    <text evidence="11">The sequence shown here is derived from an EMBL/GenBank/DDBJ whole genome shotgun (WGS) entry which is preliminary data.</text>
</comment>
<dbReference type="PIRSF" id="PIRSF005355">
    <property type="entry name" value="UBIAD1"/>
    <property type="match status" value="1"/>
</dbReference>
<dbReference type="UniPathway" id="UPA00079">
    <property type="reaction ID" value="UER00168"/>
</dbReference>
<proteinExistence type="inferred from homology"/>
<feature type="transmembrane region" description="Helical" evidence="9">
    <location>
        <begin position="282"/>
        <end position="302"/>
    </location>
</feature>
<dbReference type="InterPro" id="IPR004657">
    <property type="entry name" value="MenA"/>
</dbReference>
<evidence type="ECO:0000256" key="5">
    <source>
        <dbReference type="ARBA" id="ARBA00022679"/>
    </source>
</evidence>
<dbReference type="GO" id="GO:0009234">
    <property type="term" value="P:menaquinone biosynthetic process"/>
    <property type="evidence" value="ECO:0007669"/>
    <property type="project" value="UniProtKB-UniRule"/>
</dbReference>
<feature type="transmembrane region" description="Helical" evidence="9">
    <location>
        <begin position="155"/>
        <end position="173"/>
    </location>
</feature>
<organism evidence="11 12">
    <name type="scientific">Haemophilus haemolyticus</name>
    <dbReference type="NCBI Taxonomy" id="726"/>
    <lineage>
        <taxon>Bacteria</taxon>
        <taxon>Pseudomonadati</taxon>
        <taxon>Pseudomonadota</taxon>
        <taxon>Gammaproteobacteria</taxon>
        <taxon>Pasteurellales</taxon>
        <taxon>Pasteurellaceae</taxon>
        <taxon>Haemophilus</taxon>
    </lineage>
</organism>
<dbReference type="GO" id="GO:0005886">
    <property type="term" value="C:plasma membrane"/>
    <property type="evidence" value="ECO:0007669"/>
    <property type="project" value="UniProtKB-SubCell"/>
</dbReference>
<keyword evidence="8 9" id="KW-0472">Membrane</keyword>
<keyword evidence="7 9" id="KW-1133">Transmembrane helix</keyword>
<feature type="transmembrane region" description="Helical" evidence="9">
    <location>
        <begin position="42"/>
        <end position="62"/>
    </location>
</feature>
<dbReference type="Gene3D" id="1.10.357.140">
    <property type="entry name" value="UbiA prenyltransferase"/>
    <property type="match status" value="1"/>
</dbReference>
<feature type="transmembrane region" description="Helical" evidence="9">
    <location>
        <begin position="179"/>
        <end position="199"/>
    </location>
</feature>
<dbReference type="InterPro" id="IPR044878">
    <property type="entry name" value="UbiA_sf"/>
</dbReference>
<protein>
    <recommendedName>
        <fullName evidence="9 10">1,4-dihydroxy-2-naphthoate octaprenyltransferase</fullName>
        <shortName evidence="9">DHNA-octaprenyltransferase</shortName>
        <ecNumber evidence="9 10">2.5.1.74</ecNumber>
    </recommendedName>
</protein>
<dbReference type="GO" id="GO:0042371">
    <property type="term" value="P:vitamin K biosynthetic process"/>
    <property type="evidence" value="ECO:0007669"/>
    <property type="project" value="TreeGrafter"/>
</dbReference>
<accession>A0A1B8PDD6</accession>
<evidence type="ECO:0000256" key="8">
    <source>
        <dbReference type="ARBA" id="ARBA00023136"/>
    </source>
</evidence>
<dbReference type="RefSeq" id="WP_065246792.1">
    <property type="nucleotide sequence ID" value="NZ_LZDL01000029.1"/>
</dbReference>
<evidence type="ECO:0000256" key="4">
    <source>
        <dbReference type="ARBA" id="ARBA00022519"/>
    </source>
</evidence>
<dbReference type="CDD" id="cd13962">
    <property type="entry name" value="PT_UbiA_UBIAD1"/>
    <property type="match status" value="1"/>
</dbReference>
<keyword evidence="5 9" id="KW-0808">Transferase</keyword>
<evidence type="ECO:0000256" key="6">
    <source>
        <dbReference type="ARBA" id="ARBA00022692"/>
    </source>
</evidence>
<feature type="transmembrane region" description="Helical" evidence="9">
    <location>
        <begin position="96"/>
        <end position="117"/>
    </location>
</feature>
<dbReference type="InterPro" id="IPR026046">
    <property type="entry name" value="UBIAD1"/>
</dbReference>
<keyword evidence="2 9" id="KW-0474">Menaquinone biosynthesis</keyword>
<dbReference type="EC" id="2.5.1.74" evidence="9 10"/>
<dbReference type="OrthoDB" id="9767568at2"/>
<evidence type="ECO:0000313" key="12">
    <source>
        <dbReference type="Proteomes" id="UP000092611"/>
    </source>
</evidence>
<dbReference type="GO" id="GO:0046428">
    <property type="term" value="F:1,4-dihydroxy-2-naphthoate polyprenyltransferase activity"/>
    <property type="evidence" value="ECO:0007669"/>
    <property type="project" value="UniProtKB-UniRule"/>
</dbReference>
<comment type="pathway">
    <text evidence="9">Quinol/quinone metabolism; menaquinone biosynthesis; menaquinol from 1,4-dihydroxy-2-naphthoate: step 1/2.</text>
</comment>
<dbReference type="Gene3D" id="1.20.120.1780">
    <property type="entry name" value="UbiA prenyltransferase"/>
    <property type="match status" value="1"/>
</dbReference>
<evidence type="ECO:0000256" key="1">
    <source>
        <dbReference type="ARBA" id="ARBA00004141"/>
    </source>
</evidence>
<comment type="catalytic activity">
    <reaction evidence="9">
        <text>an all-trans-polyprenyl diphosphate + 1,4-dihydroxy-2-naphthoate + H(+) = a 2-demethylmenaquinol + CO2 + diphosphate</text>
        <dbReference type="Rhea" id="RHEA:26478"/>
        <dbReference type="Rhea" id="RHEA-COMP:9563"/>
        <dbReference type="Rhea" id="RHEA-COMP:9564"/>
        <dbReference type="ChEBI" id="CHEBI:11173"/>
        <dbReference type="ChEBI" id="CHEBI:15378"/>
        <dbReference type="ChEBI" id="CHEBI:16526"/>
        <dbReference type="ChEBI" id="CHEBI:33019"/>
        <dbReference type="ChEBI" id="CHEBI:55437"/>
        <dbReference type="ChEBI" id="CHEBI:58914"/>
        <dbReference type="EC" id="2.5.1.74"/>
    </reaction>
</comment>
<dbReference type="InterPro" id="IPR000537">
    <property type="entry name" value="UbiA_prenyltransferase"/>
</dbReference>
<dbReference type="PANTHER" id="PTHR13929:SF0">
    <property type="entry name" value="UBIA PRENYLTRANSFERASE DOMAIN-CONTAINING PROTEIN 1"/>
    <property type="match status" value="1"/>
</dbReference>
<evidence type="ECO:0000313" key="11">
    <source>
        <dbReference type="EMBL" id="OBX45826.1"/>
    </source>
</evidence>
<dbReference type="Pfam" id="PF01040">
    <property type="entry name" value="UbiA"/>
    <property type="match status" value="1"/>
</dbReference>
<name>A0A1B8PDD6_HAEHA</name>
<evidence type="ECO:0000256" key="7">
    <source>
        <dbReference type="ARBA" id="ARBA00022989"/>
    </source>
</evidence>
<keyword evidence="6 9" id="KW-0812">Transmembrane</keyword>
<dbReference type="Proteomes" id="UP000092611">
    <property type="component" value="Unassembled WGS sequence"/>
</dbReference>
<dbReference type="HAMAP" id="MF_01937">
    <property type="entry name" value="MenA_1"/>
    <property type="match status" value="1"/>
</dbReference>
<dbReference type="EMBL" id="LZDL01000029">
    <property type="protein sequence ID" value="OBX45826.1"/>
    <property type="molecule type" value="Genomic_DNA"/>
</dbReference>
<comment type="subcellular location">
    <subcellularLocation>
        <location evidence="9">Cell membrane</location>
        <topology evidence="9">Multi-pass membrane protein</topology>
    </subcellularLocation>
    <subcellularLocation>
        <location evidence="1">Membrane</location>
        <topology evidence="1">Multi-pass membrane protein</topology>
    </subcellularLocation>
</comment>
<evidence type="ECO:0000256" key="3">
    <source>
        <dbReference type="ARBA" id="ARBA00022475"/>
    </source>
</evidence>
<sequence>MTNEKLKIWWETARPKTLPLALASIFTGSALGYWANPQGFNGFVMALCLLTTILLQVLSNFANDYGDHQKGSDTEERIGPLRGIQKGAISAKELKWGLILMVVASFFSGSFLIGIAYENLSDLLAFAGLGILAIVAAITYTVGAKPYGYMGLGDISVLVFFGLLGVGGTYYLQTHSIDSHIILPAIGSGLLASAVLNINNLRDIEQDAKAGKNTLAVRLGAYKGRVYHCILLSVAALCYLAFAAVTAISWTNYLFVLAMPLLAKHAIFVYRSQQPSELRPMLAQMSMISLLINILFSLGLLIG</sequence>
<keyword evidence="3 9" id="KW-1003">Cell membrane</keyword>
<dbReference type="FunFam" id="1.10.357.140:FF:000016">
    <property type="entry name" value="1,4-dihydroxy-2-naphthoate octaprenyltransferase"/>
    <property type="match status" value="1"/>
</dbReference>
<evidence type="ECO:0000256" key="2">
    <source>
        <dbReference type="ARBA" id="ARBA00022428"/>
    </source>
</evidence>
<comment type="function">
    <text evidence="9">Conversion of 1,4-dihydroxy-2-naphthoate (DHNA) to demethylmenaquinone (DMK).</text>
</comment>
<reference evidence="11 12" key="1">
    <citation type="submission" date="2016-06" db="EMBL/GenBank/DDBJ databases">
        <title>Draft genome of Haemophilus haemolyticus CCUG 24149.</title>
        <authorList>
            <person name="Engstrom-Jakobsson H."/>
            <person name="Salva-Serra F."/>
            <person name="Thorell K."/>
            <person name="Gonzales-Siles L."/>
            <person name="Karlsson R."/>
            <person name="Boulund F."/>
            <person name="Engstrand L."/>
            <person name="Kristiansson E."/>
            <person name="Moore E."/>
        </authorList>
    </citation>
    <scope>NUCLEOTIDE SEQUENCE [LARGE SCALE GENOMIC DNA]</scope>
    <source>
        <strain evidence="11 12">CCUG 24149</strain>
    </source>
</reference>
<dbReference type="NCBIfam" id="NF004750">
    <property type="entry name" value="PRK06080.1-2"/>
    <property type="match status" value="1"/>
</dbReference>
<dbReference type="PANTHER" id="PTHR13929">
    <property type="entry name" value="1,4-DIHYDROXY-2-NAPHTHOATE OCTAPRENYLTRANSFERASE"/>
    <property type="match status" value="1"/>
</dbReference>
<comment type="similarity">
    <text evidence="9">Belongs to the MenA family. Type 1 subfamily.</text>
</comment>